<protein>
    <recommendedName>
        <fullName evidence="3">Secreted protein</fullName>
    </recommendedName>
</protein>
<sequence>MDKIKINLSSQMTSTLSDLESVRFGFEEAVGTESAELTTAIDDDSSDTVLFGIAQLIMVALKEKAVTKDQVTAALLTSPKLAEAFIRIGLTDAELSALTTQH</sequence>
<name>A0A1M4N4P9_9RHOB</name>
<dbReference type="EMBL" id="FMJB01000066">
    <property type="protein sequence ID" value="SCM69870.1"/>
    <property type="molecule type" value="Genomic_DNA"/>
</dbReference>
<keyword evidence="2" id="KW-1185">Reference proteome</keyword>
<gene>
    <name evidence="1" type="ORF">KARMA_4113</name>
</gene>
<evidence type="ECO:0000313" key="1">
    <source>
        <dbReference type="EMBL" id="SCM69870.1"/>
    </source>
</evidence>
<reference evidence="2" key="1">
    <citation type="submission" date="2016-09" db="EMBL/GenBank/DDBJ databases">
        <authorList>
            <person name="Wibberg D."/>
        </authorList>
    </citation>
    <scope>NUCLEOTIDE SEQUENCE [LARGE SCALE GENOMIC DNA]</scope>
</reference>
<dbReference type="Proteomes" id="UP000184085">
    <property type="component" value="Unassembled WGS sequence"/>
</dbReference>
<organism evidence="1 2">
    <name type="scientific">Donghicola eburneus</name>
    <dbReference type="NCBI Taxonomy" id="393278"/>
    <lineage>
        <taxon>Bacteria</taxon>
        <taxon>Pseudomonadati</taxon>
        <taxon>Pseudomonadota</taxon>
        <taxon>Alphaproteobacteria</taxon>
        <taxon>Rhodobacterales</taxon>
        <taxon>Roseobacteraceae</taxon>
        <taxon>Donghicola</taxon>
    </lineage>
</organism>
<proteinExistence type="predicted"/>
<dbReference type="RefSeq" id="WP_072709969.1">
    <property type="nucleotide sequence ID" value="NZ_FMJB01000066.1"/>
</dbReference>
<evidence type="ECO:0000313" key="2">
    <source>
        <dbReference type="Proteomes" id="UP000184085"/>
    </source>
</evidence>
<accession>A0A1M4N4P9</accession>
<dbReference type="AlphaFoldDB" id="A0A1M4N4P9"/>
<evidence type="ECO:0008006" key="3">
    <source>
        <dbReference type="Google" id="ProtNLM"/>
    </source>
</evidence>